<gene>
    <name evidence="1" type="ORF">GYN21_07865</name>
</gene>
<accession>A0ABT0ATV5</accession>
<evidence type="ECO:0000313" key="1">
    <source>
        <dbReference type="EMBL" id="MCJ1990134.1"/>
    </source>
</evidence>
<dbReference type="RefSeq" id="WP_244034689.1">
    <property type="nucleotide sequence ID" value="NZ_JAAECS010000007.1"/>
</dbReference>
<organism evidence="1 2">
    <name type="scientific">Pseudolactococcus carnosus</name>
    <dbReference type="NCBI Taxonomy" id="2749961"/>
    <lineage>
        <taxon>Bacteria</taxon>
        <taxon>Bacillati</taxon>
        <taxon>Bacillota</taxon>
        <taxon>Bacilli</taxon>
        <taxon>Lactobacillales</taxon>
        <taxon>Streptococcaceae</taxon>
        <taxon>Pseudolactococcus</taxon>
    </lineage>
</organism>
<reference evidence="1 2" key="1">
    <citation type="journal article" date="2022" name="Microbiol. Res.">
        <title>Comparative genome analysis, predicted lifestyle and antimicrobial strategies of Lactococcus carnosus and Lactococcus paracarnosus isolated from meat.</title>
        <authorList>
            <person name="Werum V."/>
            <person name="Ehrmann M."/>
            <person name="Vogel R."/>
            <person name="Hilgarth M."/>
        </authorList>
    </citation>
    <scope>NUCLEOTIDE SEQUENCE [LARGE SCALE GENOMIC DNA]</scope>
    <source>
        <strain evidence="1 2">TMW22177</strain>
    </source>
</reference>
<dbReference type="EMBL" id="JAAECS010000007">
    <property type="protein sequence ID" value="MCJ1990134.1"/>
    <property type="molecule type" value="Genomic_DNA"/>
</dbReference>
<keyword evidence="2" id="KW-1185">Reference proteome</keyword>
<evidence type="ECO:0008006" key="3">
    <source>
        <dbReference type="Google" id="ProtNLM"/>
    </source>
</evidence>
<sequence length="104" mass="12110">MSDSQKINQIRRLNRTINRLKKLVYSVYGLNFTQFKATGSKNWSGKVKSSQFNEHYQHASKQLRMVAPEIEEAISICRRKMYRLAWSIDDPSKKVQALAIVTFS</sequence>
<dbReference type="Proteomes" id="UP001522450">
    <property type="component" value="Unassembled WGS sequence"/>
</dbReference>
<proteinExistence type="predicted"/>
<evidence type="ECO:0000313" key="2">
    <source>
        <dbReference type="Proteomes" id="UP001522450"/>
    </source>
</evidence>
<name>A0ABT0ATV5_9LACT</name>
<comment type="caution">
    <text evidence="1">The sequence shown here is derived from an EMBL/GenBank/DDBJ whole genome shotgun (WGS) entry which is preliminary data.</text>
</comment>
<protein>
    <recommendedName>
        <fullName evidence="3">Transposase</fullName>
    </recommendedName>
</protein>